<reference evidence="1 2" key="1">
    <citation type="submission" date="2021-06" db="EMBL/GenBank/DDBJ databases">
        <authorList>
            <person name="Palmer J.M."/>
        </authorList>
    </citation>
    <scope>NUCLEOTIDE SEQUENCE [LARGE SCALE GENOMIC DNA]</scope>
    <source>
        <strain evidence="1 2">AS_MEX2019</strain>
        <tissue evidence="1">Muscle</tissue>
    </source>
</reference>
<organism evidence="1 2">
    <name type="scientific">Ameca splendens</name>
    <dbReference type="NCBI Taxonomy" id="208324"/>
    <lineage>
        <taxon>Eukaryota</taxon>
        <taxon>Metazoa</taxon>
        <taxon>Chordata</taxon>
        <taxon>Craniata</taxon>
        <taxon>Vertebrata</taxon>
        <taxon>Euteleostomi</taxon>
        <taxon>Actinopterygii</taxon>
        <taxon>Neopterygii</taxon>
        <taxon>Teleostei</taxon>
        <taxon>Neoteleostei</taxon>
        <taxon>Acanthomorphata</taxon>
        <taxon>Ovalentaria</taxon>
        <taxon>Atherinomorphae</taxon>
        <taxon>Cyprinodontiformes</taxon>
        <taxon>Goodeidae</taxon>
        <taxon>Ameca</taxon>
    </lineage>
</organism>
<keyword evidence="2" id="KW-1185">Reference proteome</keyword>
<dbReference type="EMBL" id="JAHRIP010068408">
    <property type="protein sequence ID" value="MEQ2308200.1"/>
    <property type="molecule type" value="Genomic_DNA"/>
</dbReference>
<evidence type="ECO:0000313" key="2">
    <source>
        <dbReference type="Proteomes" id="UP001469553"/>
    </source>
</evidence>
<dbReference type="Proteomes" id="UP001469553">
    <property type="component" value="Unassembled WGS sequence"/>
</dbReference>
<comment type="caution">
    <text evidence="1">The sequence shown here is derived from an EMBL/GenBank/DDBJ whole genome shotgun (WGS) entry which is preliminary data.</text>
</comment>
<sequence>MCFLHREPPPASHLMRNTPPDLLFFAYLPVHPPKLHTTTWKGGQRRAIHSTQPLFLLTSLHADTHLLRTTNTFTQHAPTWRNLIPALHCIAELTCVSINLLNLHPASVIVAHSRVSSYHDTLKETFYCCEIFRQHD</sequence>
<accession>A0ABV0ZPX9</accession>
<evidence type="ECO:0000313" key="1">
    <source>
        <dbReference type="EMBL" id="MEQ2308200.1"/>
    </source>
</evidence>
<protein>
    <submittedName>
        <fullName evidence="1">Uncharacterized protein</fullName>
    </submittedName>
</protein>
<name>A0ABV0ZPX9_9TELE</name>
<gene>
    <name evidence="1" type="ORF">AMECASPLE_025799</name>
</gene>
<proteinExistence type="predicted"/>